<evidence type="ECO:0000313" key="2">
    <source>
        <dbReference type="Proteomes" id="UP001241656"/>
    </source>
</evidence>
<dbReference type="EMBL" id="CP124855">
    <property type="protein sequence ID" value="WHF51139.1"/>
    <property type="molecule type" value="Genomic_DNA"/>
</dbReference>
<dbReference type="Proteomes" id="UP001241656">
    <property type="component" value="Chromosome"/>
</dbReference>
<name>A0ABY8RBT4_9FLAO</name>
<sequence length="69" mass="8178">MISILTIKLQSDLFPINRIVSLRNSLILHFNRSWVHHHFKYEENYKRFFGGKRKAKIAVSANDAQEHIV</sequence>
<reference evidence="1 2" key="1">
    <citation type="submission" date="2023-05" db="EMBL/GenBank/DDBJ databases">
        <title>Genomic insight into Chryseobacterium sp. wdc7 isolated forest soil (Gotjawal).</title>
        <authorList>
            <person name="Park S.-J."/>
        </authorList>
    </citation>
    <scope>NUCLEOTIDE SEQUENCE [LARGE SCALE GENOMIC DNA]</scope>
    <source>
        <strain evidence="2">wdc7</strain>
    </source>
</reference>
<dbReference type="RefSeq" id="WP_282904509.1">
    <property type="nucleotide sequence ID" value="NZ_CP124855.1"/>
</dbReference>
<protein>
    <submittedName>
        <fullName evidence="1">Uncharacterized protein</fullName>
    </submittedName>
</protein>
<proteinExistence type="predicted"/>
<accession>A0ABY8RBT4</accession>
<evidence type="ECO:0000313" key="1">
    <source>
        <dbReference type="EMBL" id="WHF51139.1"/>
    </source>
</evidence>
<organism evidence="1 2">
    <name type="scientific">Chryseobacterium gotjawalense</name>
    <dbReference type="NCBI Taxonomy" id="3042315"/>
    <lineage>
        <taxon>Bacteria</taxon>
        <taxon>Pseudomonadati</taxon>
        <taxon>Bacteroidota</taxon>
        <taxon>Flavobacteriia</taxon>
        <taxon>Flavobacteriales</taxon>
        <taxon>Weeksellaceae</taxon>
        <taxon>Chryseobacterium group</taxon>
        <taxon>Chryseobacterium</taxon>
    </lineage>
</organism>
<gene>
    <name evidence="1" type="ORF">QGN23_11960</name>
</gene>
<keyword evidence="2" id="KW-1185">Reference proteome</keyword>